<evidence type="ECO:0000313" key="2">
    <source>
        <dbReference type="Proteomes" id="UP000092993"/>
    </source>
</evidence>
<keyword evidence="2" id="KW-1185">Reference proteome</keyword>
<name>A0A1C7MGP6_GRIFR</name>
<comment type="caution">
    <text evidence="1">The sequence shown here is derived from an EMBL/GenBank/DDBJ whole genome shotgun (WGS) entry which is preliminary data.</text>
</comment>
<dbReference type="Proteomes" id="UP000092993">
    <property type="component" value="Unassembled WGS sequence"/>
</dbReference>
<dbReference type="AlphaFoldDB" id="A0A1C7MGP6"/>
<gene>
    <name evidence="1" type="ORF">A0H81_04961</name>
</gene>
<dbReference type="EMBL" id="LUGG01000004">
    <property type="protein sequence ID" value="OBZ76000.1"/>
    <property type="molecule type" value="Genomic_DNA"/>
</dbReference>
<organism evidence="1 2">
    <name type="scientific">Grifola frondosa</name>
    <name type="common">Maitake</name>
    <name type="synonym">Polyporus frondosus</name>
    <dbReference type="NCBI Taxonomy" id="5627"/>
    <lineage>
        <taxon>Eukaryota</taxon>
        <taxon>Fungi</taxon>
        <taxon>Dikarya</taxon>
        <taxon>Basidiomycota</taxon>
        <taxon>Agaricomycotina</taxon>
        <taxon>Agaricomycetes</taxon>
        <taxon>Polyporales</taxon>
        <taxon>Grifolaceae</taxon>
        <taxon>Grifola</taxon>
    </lineage>
</organism>
<protein>
    <submittedName>
        <fullName evidence="1">Uncharacterized protein</fullName>
    </submittedName>
</protein>
<reference evidence="1 2" key="1">
    <citation type="submission" date="2016-03" db="EMBL/GenBank/DDBJ databases">
        <title>Whole genome sequencing of Grifola frondosa 9006-11.</title>
        <authorList>
            <person name="Min B."/>
            <person name="Park H."/>
            <person name="Kim J.-G."/>
            <person name="Cho H."/>
            <person name="Oh Y.-L."/>
            <person name="Kong W.-S."/>
            <person name="Choi I.-G."/>
        </authorList>
    </citation>
    <scope>NUCLEOTIDE SEQUENCE [LARGE SCALE GENOMIC DNA]</scope>
    <source>
        <strain evidence="1 2">9006-11</strain>
    </source>
</reference>
<accession>A0A1C7MGP6</accession>
<sequence length="197" mass="21143">MSSTSTKTHRTFAKEAINRTLADTNWFGGDLRRAVQSPICSCISDMSPRYRHIDAVSVSRSVILPVIPVFPKSMNWYASLNMVDTTKVSAVTYGNASSTPLLLLPSSSFNLSAECAVFAKFAMCTASVVMPIQCPTKLFSVTALVANSARIIPRTVTVPAANRAVGSIVNILSNIHLKSPAIVRLVLKAAEHVMTSG</sequence>
<evidence type="ECO:0000313" key="1">
    <source>
        <dbReference type="EMBL" id="OBZ76000.1"/>
    </source>
</evidence>
<proteinExistence type="predicted"/>